<evidence type="ECO:0000313" key="4">
    <source>
        <dbReference type="Proteomes" id="UP000729402"/>
    </source>
</evidence>
<dbReference type="InterPro" id="IPR019371">
    <property type="entry name" value="KxDL_dom"/>
</dbReference>
<keyword evidence="4" id="KW-1185">Reference proteome</keyword>
<dbReference type="GO" id="GO:0032418">
    <property type="term" value="P:lysosome localization"/>
    <property type="evidence" value="ECO:0007669"/>
    <property type="project" value="TreeGrafter"/>
</dbReference>
<comment type="caution">
    <text evidence="3">The sequence shown here is derived from an EMBL/GenBank/DDBJ whole genome shotgun (WGS) entry which is preliminary data.</text>
</comment>
<evidence type="ECO:0000256" key="1">
    <source>
        <dbReference type="ARBA" id="ARBA00005913"/>
    </source>
</evidence>
<accession>A0A8J5VJZ7</accession>
<organism evidence="3 4">
    <name type="scientific">Zizania palustris</name>
    <name type="common">Northern wild rice</name>
    <dbReference type="NCBI Taxonomy" id="103762"/>
    <lineage>
        <taxon>Eukaryota</taxon>
        <taxon>Viridiplantae</taxon>
        <taxon>Streptophyta</taxon>
        <taxon>Embryophyta</taxon>
        <taxon>Tracheophyta</taxon>
        <taxon>Spermatophyta</taxon>
        <taxon>Magnoliopsida</taxon>
        <taxon>Liliopsida</taxon>
        <taxon>Poales</taxon>
        <taxon>Poaceae</taxon>
        <taxon>BOP clade</taxon>
        <taxon>Oryzoideae</taxon>
        <taxon>Oryzeae</taxon>
        <taxon>Zizaniinae</taxon>
        <taxon>Zizania</taxon>
    </lineage>
</organism>
<dbReference type="Proteomes" id="UP000729402">
    <property type="component" value="Unassembled WGS sequence"/>
</dbReference>
<name>A0A8J5VJZ7_ZIZPA</name>
<dbReference type="InterPro" id="IPR039843">
    <property type="entry name" value="KXD1-like"/>
</dbReference>
<dbReference type="PANTHER" id="PTHR13511:SF0">
    <property type="entry name" value="KXDL MOTIF-CONTAINING PROTEIN 1"/>
    <property type="match status" value="1"/>
</dbReference>
<proteinExistence type="inferred from homology"/>
<dbReference type="EMBL" id="JAAALK010000286">
    <property type="protein sequence ID" value="KAG8062836.1"/>
    <property type="molecule type" value="Genomic_DNA"/>
</dbReference>
<dbReference type="PANTHER" id="PTHR13511">
    <property type="entry name" value="KXDL MOTIF-CONTAINING PROTEIN 1"/>
    <property type="match status" value="1"/>
</dbReference>
<feature type="domain" description="KxDL" evidence="2">
    <location>
        <begin position="70"/>
        <end position="135"/>
    </location>
</feature>
<reference evidence="3" key="1">
    <citation type="journal article" date="2021" name="bioRxiv">
        <title>Whole Genome Assembly and Annotation of Northern Wild Rice, Zizania palustris L., Supports a Whole Genome Duplication in the Zizania Genus.</title>
        <authorList>
            <person name="Haas M."/>
            <person name="Kono T."/>
            <person name="Macchietto M."/>
            <person name="Millas R."/>
            <person name="McGilp L."/>
            <person name="Shao M."/>
            <person name="Duquette J."/>
            <person name="Hirsch C.N."/>
            <person name="Kimball J."/>
        </authorList>
    </citation>
    <scope>NUCLEOTIDE SEQUENCE</scope>
    <source>
        <tissue evidence="3">Fresh leaf tissue</tissue>
    </source>
</reference>
<comment type="similarity">
    <text evidence="1">Belongs to the KXD1 family.</text>
</comment>
<dbReference type="AlphaFoldDB" id="A0A8J5VJZ7"/>
<sequence length="155" mass="16969">MEKSPETATAAAEVAARFRSLVDADDVGSIKQTQHLMCLPSYGIMADAMLVYGKAMAVATAARLDALITILGRLQDSNAVLTHFNEYSERCFAEVSSDFASKTRLLKSMKADLDHIFSKLRSMKSRLAATYPDAFPDGAMTKTMDQRPNLESPLD</sequence>
<reference evidence="3" key="2">
    <citation type="submission" date="2021-02" db="EMBL/GenBank/DDBJ databases">
        <authorList>
            <person name="Kimball J.A."/>
            <person name="Haas M.W."/>
            <person name="Macchietto M."/>
            <person name="Kono T."/>
            <person name="Duquette J."/>
            <person name="Shao M."/>
        </authorList>
    </citation>
    <scope>NUCLEOTIDE SEQUENCE</scope>
    <source>
        <tissue evidence="3">Fresh leaf tissue</tissue>
    </source>
</reference>
<protein>
    <recommendedName>
        <fullName evidence="2">KxDL domain-containing protein</fullName>
    </recommendedName>
</protein>
<evidence type="ECO:0000313" key="3">
    <source>
        <dbReference type="EMBL" id="KAG8062836.1"/>
    </source>
</evidence>
<dbReference type="Pfam" id="PF10241">
    <property type="entry name" value="KxDL"/>
    <property type="match status" value="1"/>
</dbReference>
<gene>
    <name evidence="3" type="ORF">GUJ93_ZPchr0003g17373</name>
</gene>
<evidence type="ECO:0000259" key="2">
    <source>
        <dbReference type="Pfam" id="PF10241"/>
    </source>
</evidence>
<dbReference type="OrthoDB" id="10258877at2759"/>
<dbReference type="GO" id="GO:0099078">
    <property type="term" value="C:BORC complex"/>
    <property type="evidence" value="ECO:0007669"/>
    <property type="project" value="TreeGrafter"/>
</dbReference>